<feature type="transmembrane region" description="Helical" evidence="12">
    <location>
        <begin position="87"/>
        <end position="111"/>
    </location>
</feature>
<accession>A0A286IE07</accession>
<evidence type="ECO:0000256" key="12">
    <source>
        <dbReference type="SAM" id="Phobius"/>
    </source>
</evidence>
<organism evidence="14 15">
    <name type="scientific">Hoeflea halophila</name>
    <dbReference type="NCBI Taxonomy" id="714899"/>
    <lineage>
        <taxon>Bacteria</taxon>
        <taxon>Pseudomonadati</taxon>
        <taxon>Pseudomonadota</taxon>
        <taxon>Alphaproteobacteria</taxon>
        <taxon>Hyphomicrobiales</taxon>
        <taxon>Rhizobiaceae</taxon>
        <taxon>Hoeflea</taxon>
    </lineage>
</organism>
<dbReference type="RefSeq" id="WP_097108013.1">
    <property type="nucleotide sequence ID" value="NZ_OCPC01000003.1"/>
</dbReference>
<keyword evidence="3" id="KW-1003">Cell membrane</keyword>
<comment type="similarity">
    <text evidence="2">Belongs to the fatty acid desaturase type 1 family. AlkB subfamily.</text>
</comment>
<evidence type="ECO:0000256" key="10">
    <source>
        <dbReference type="ARBA" id="ARBA00023033"/>
    </source>
</evidence>
<evidence type="ECO:0000256" key="4">
    <source>
        <dbReference type="ARBA" id="ARBA00022519"/>
    </source>
</evidence>
<sequence>MIFISTTKTGEQIKYRDNKRWLWVLSVLSPSLPGLAAVTYLLTGDAWWVLAPVVFYYGIYIVGDHLVGTDPNNPPEEVVEAMASDQYYRVLLFLSVPVFWFSFLACAIAAGQPGTPLWAWIGLVVAAGVSSGTAITVGHELGHKPNRLDQWGAKFANAVSGYGHFCIEHNRGHHVHVATPGDPASARLGESLWRFACREIPGTARRGWQMERARLARKGLPFYHWRNDILLGYAITLVADLLLVAAFGWTMLAFVLVHNLIAWFHLTTANYIEHYGLKRKLNADGRYAPCEPRHSRNTNHIISNLMLFHLQRHSDHHANPLRPYQALRSFDDLPTLPSGYPGTFLLASFPPLWFRVMDPKVLDWAGGDLGKTNLDPGRARDYQTRWPAPVSLDREAAQ</sequence>
<dbReference type="Pfam" id="PF00487">
    <property type="entry name" value="FA_desaturase"/>
    <property type="match status" value="1"/>
</dbReference>
<keyword evidence="15" id="KW-1185">Reference proteome</keyword>
<name>A0A286IE07_9HYPH</name>
<keyword evidence="8" id="KW-0560">Oxidoreductase</keyword>
<dbReference type="Proteomes" id="UP000219465">
    <property type="component" value="Unassembled WGS sequence"/>
</dbReference>
<dbReference type="InterPro" id="IPR033885">
    <property type="entry name" value="AlkB/XylM"/>
</dbReference>
<evidence type="ECO:0000256" key="3">
    <source>
        <dbReference type="ARBA" id="ARBA00022475"/>
    </source>
</evidence>
<evidence type="ECO:0000256" key="9">
    <source>
        <dbReference type="ARBA" id="ARBA00023004"/>
    </source>
</evidence>
<evidence type="ECO:0000313" key="15">
    <source>
        <dbReference type="Proteomes" id="UP000219465"/>
    </source>
</evidence>
<feature type="domain" description="Fatty acid desaturase" evidence="13">
    <location>
        <begin position="120"/>
        <end position="331"/>
    </location>
</feature>
<dbReference type="PANTHER" id="PTHR38674">
    <property type="entry name" value="ALKANE 1-MONOOXYGENASE 1"/>
    <property type="match status" value="1"/>
</dbReference>
<keyword evidence="4" id="KW-0997">Cell inner membrane</keyword>
<evidence type="ECO:0000256" key="8">
    <source>
        <dbReference type="ARBA" id="ARBA00023002"/>
    </source>
</evidence>
<dbReference type="GO" id="GO:0006629">
    <property type="term" value="P:lipid metabolic process"/>
    <property type="evidence" value="ECO:0007669"/>
    <property type="project" value="InterPro"/>
</dbReference>
<dbReference type="InterPro" id="IPR005804">
    <property type="entry name" value="FA_desaturase_dom"/>
</dbReference>
<keyword evidence="10 14" id="KW-0503">Monooxygenase</keyword>
<proteinExistence type="inferred from homology"/>
<evidence type="ECO:0000256" key="2">
    <source>
        <dbReference type="ARBA" id="ARBA00010823"/>
    </source>
</evidence>
<dbReference type="PANTHER" id="PTHR38674:SF1">
    <property type="entry name" value="ALKANE 1-MONOOXYGENASE 1"/>
    <property type="match status" value="1"/>
</dbReference>
<protein>
    <submittedName>
        <fullName evidence="14">Alkane 1-monooxygenase</fullName>
    </submittedName>
</protein>
<keyword evidence="9" id="KW-0408">Iron</keyword>
<keyword evidence="5 12" id="KW-0812">Transmembrane</keyword>
<feature type="transmembrane region" description="Helical" evidence="12">
    <location>
        <begin position="47"/>
        <end position="67"/>
    </location>
</feature>
<evidence type="ECO:0000259" key="13">
    <source>
        <dbReference type="Pfam" id="PF00487"/>
    </source>
</evidence>
<comment type="subcellular location">
    <subcellularLocation>
        <location evidence="1">Cell inner membrane</location>
        <topology evidence="1">Multi-pass membrane protein</topology>
    </subcellularLocation>
</comment>
<evidence type="ECO:0000256" key="1">
    <source>
        <dbReference type="ARBA" id="ARBA00004429"/>
    </source>
</evidence>
<reference evidence="15" key="1">
    <citation type="submission" date="2017-08" db="EMBL/GenBank/DDBJ databases">
        <authorList>
            <person name="Varghese N."/>
            <person name="Submissions S."/>
        </authorList>
    </citation>
    <scope>NUCLEOTIDE SEQUENCE [LARGE SCALE GENOMIC DNA]</scope>
    <source>
        <strain evidence="15">KCTC 23107</strain>
    </source>
</reference>
<dbReference type="GO" id="GO:0046872">
    <property type="term" value="F:metal ion binding"/>
    <property type="evidence" value="ECO:0007669"/>
    <property type="project" value="UniProtKB-KW"/>
</dbReference>
<dbReference type="GO" id="GO:0005886">
    <property type="term" value="C:plasma membrane"/>
    <property type="evidence" value="ECO:0007669"/>
    <property type="project" value="UniProtKB-SubCell"/>
</dbReference>
<feature type="transmembrane region" description="Helical" evidence="12">
    <location>
        <begin position="117"/>
        <end position="137"/>
    </location>
</feature>
<evidence type="ECO:0000256" key="7">
    <source>
        <dbReference type="ARBA" id="ARBA00022989"/>
    </source>
</evidence>
<evidence type="ECO:0000313" key="14">
    <source>
        <dbReference type="EMBL" id="SOE17524.1"/>
    </source>
</evidence>
<dbReference type="EMBL" id="OCPC01000003">
    <property type="protein sequence ID" value="SOE17524.1"/>
    <property type="molecule type" value="Genomic_DNA"/>
</dbReference>
<dbReference type="CDD" id="cd03512">
    <property type="entry name" value="Alkane-hydroxylase"/>
    <property type="match status" value="1"/>
</dbReference>
<keyword evidence="11 12" id="KW-0472">Membrane</keyword>
<feature type="transmembrane region" description="Helical" evidence="12">
    <location>
        <begin position="230"/>
        <end position="249"/>
    </location>
</feature>
<evidence type="ECO:0000256" key="6">
    <source>
        <dbReference type="ARBA" id="ARBA00022723"/>
    </source>
</evidence>
<keyword evidence="6" id="KW-0479">Metal-binding</keyword>
<keyword evidence="7 12" id="KW-1133">Transmembrane helix</keyword>
<dbReference type="AlphaFoldDB" id="A0A286IE07"/>
<gene>
    <name evidence="14" type="ORF">SAMN05877838_2424</name>
</gene>
<feature type="transmembrane region" description="Helical" evidence="12">
    <location>
        <begin position="21"/>
        <end position="41"/>
    </location>
</feature>
<evidence type="ECO:0000256" key="5">
    <source>
        <dbReference type="ARBA" id="ARBA00022692"/>
    </source>
</evidence>
<evidence type="ECO:0000256" key="11">
    <source>
        <dbReference type="ARBA" id="ARBA00023136"/>
    </source>
</evidence>
<dbReference type="GO" id="GO:0004497">
    <property type="term" value="F:monooxygenase activity"/>
    <property type="evidence" value="ECO:0007669"/>
    <property type="project" value="UniProtKB-KW"/>
</dbReference>
<dbReference type="OrthoDB" id="4759734at2"/>